<keyword evidence="4" id="KW-0133">Cell shape</keyword>
<keyword evidence="6" id="KW-0961">Cell wall biogenesis/degradation</keyword>
<dbReference type="GO" id="GO:0009002">
    <property type="term" value="F:serine-type D-Ala-D-Ala carboxypeptidase activity"/>
    <property type="evidence" value="ECO:0007669"/>
    <property type="project" value="InterPro"/>
</dbReference>
<feature type="region of interest" description="Disordered" evidence="10">
    <location>
        <begin position="27"/>
        <end position="154"/>
    </location>
</feature>
<evidence type="ECO:0000256" key="12">
    <source>
        <dbReference type="SAM" id="SignalP"/>
    </source>
</evidence>
<dbReference type="Gene3D" id="3.40.710.10">
    <property type="entry name" value="DD-peptidase/beta-lactamase superfamily"/>
    <property type="match status" value="1"/>
</dbReference>
<feature type="transmembrane region" description="Helical" evidence="11">
    <location>
        <begin position="469"/>
        <end position="489"/>
    </location>
</feature>
<feature type="active site" description="Proton acceptor" evidence="7">
    <location>
        <position position="205"/>
    </location>
</feature>
<dbReference type="GO" id="GO:0071555">
    <property type="term" value="P:cell wall organization"/>
    <property type="evidence" value="ECO:0007669"/>
    <property type="project" value="UniProtKB-KW"/>
</dbReference>
<evidence type="ECO:0000313" key="15">
    <source>
        <dbReference type="Proteomes" id="UP000006247"/>
    </source>
</evidence>
<comment type="similarity">
    <text evidence="1 9">Belongs to the peptidase S11 family.</text>
</comment>
<dbReference type="Proteomes" id="UP000006247">
    <property type="component" value="Unassembled WGS sequence"/>
</dbReference>
<proteinExistence type="inferred from homology"/>
<dbReference type="Pfam" id="PF00768">
    <property type="entry name" value="Peptidase_S11"/>
    <property type="match status" value="1"/>
</dbReference>
<dbReference type="InterPro" id="IPR001967">
    <property type="entry name" value="Peptidase_S11_N"/>
</dbReference>
<dbReference type="PANTHER" id="PTHR21581:SF33">
    <property type="entry name" value="D-ALANYL-D-ALANINE CARBOXYPEPTIDASE DACB"/>
    <property type="match status" value="1"/>
</dbReference>
<dbReference type="SUPFAM" id="SSF56601">
    <property type="entry name" value="beta-lactamase/transpeptidase-like"/>
    <property type="match status" value="1"/>
</dbReference>
<evidence type="ECO:0000256" key="7">
    <source>
        <dbReference type="PIRSR" id="PIRSR618044-1"/>
    </source>
</evidence>
<feature type="domain" description="Peptidase S11 D-alanyl-D-alanine carboxypeptidase A N-terminal" evidence="13">
    <location>
        <begin position="170"/>
        <end position="392"/>
    </location>
</feature>
<keyword evidence="5" id="KW-0573">Peptidoglycan synthesis</keyword>
<keyword evidence="3" id="KW-0378">Hydrolase</keyword>
<feature type="binding site" evidence="8">
    <location>
        <position position="363"/>
    </location>
    <ligand>
        <name>substrate</name>
    </ligand>
</feature>
<dbReference type="InterPro" id="IPR018044">
    <property type="entry name" value="Peptidase_S11"/>
</dbReference>
<organism evidence="14 15">
    <name type="scientific">Corynebacterium matruchotii ATCC 33806</name>
    <dbReference type="NCBI Taxonomy" id="566549"/>
    <lineage>
        <taxon>Bacteria</taxon>
        <taxon>Bacillati</taxon>
        <taxon>Actinomycetota</taxon>
        <taxon>Actinomycetes</taxon>
        <taxon>Mycobacteriales</taxon>
        <taxon>Corynebacteriaceae</taxon>
        <taxon>Corynebacterium</taxon>
    </lineage>
</organism>
<keyword evidence="14" id="KW-0121">Carboxypeptidase</keyword>
<dbReference type="InterPro" id="IPR012338">
    <property type="entry name" value="Beta-lactam/transpept-like"/>
</dbReference>
<feature type="active site" description="Acyl-ester intermediate" evidence="7">
    <location>
        <position position="202"/>
    </location>
</feature>
<dbReference type="GO" id="GO:0008360">
    <property type="term" value="P:regulation of cell shape"/>
    <property type="evidence" value="ECO:0007669"/>
    <property type="project" value="UniProtKB-KW"/>
</dbReference>
<keyword evidence="11" id="KW-1133">Transmembrane helix</keyword>
<evidence type="ECO:0000256" key="1">
    <source>
        <dbReference type="ARBA" id="ARBA00007164"/>
    </source>
</evidence>
<feature type="active site" evidence="7">
    <location>
        <position position="257"/>
    </location>
</feature>
<dbReference type="GO" id="GO:0009252">
    <property type="term" value="P:peptidoglycan biosynthetic process"/>
    <property type="evidence" value="ECO:0007669"/>
    <property type="project" value="UniProtKB-KW"/>
</dbReference>
<dbReference type="GO" id="GO:0006508">
    <property type="term" value="P:proteolysis"/>
    <property type="evidence" value="ECO:0007669"/>
    <property type="project" value="InterPro"/>
</dbReference>
<evidence type="ECO:0000313" key="14">
    <source>
        <dbReference type="EMBL" id="EEG27738.1"/>
    </source>
</evidence>
<evidence type="ECO:0000256" key="4">
    <source>
        <dbReference type="ARBA" id="ARBA00022960"/>
    </source>
</evidence>
<feature type="signal peptide" evidence="12">
    <location>
        <begin position="1"/>
        <end position="27"/>
    </location>
</feature>
<evidence type="ECO:0000256" key="5">
    <source>
        <dbReference type="ARBA" id="ARBA00022984"/>
    </source>
</evidence>
<feature type="region of interest" description="Disordered" evidence="10">
    <location>
        <begin position="418"/>
        <end position="451"/>
    </location>
</feature>
<keyword evidence="11" id="KW-0472">Membrane</keyword>
<keyword evidence="2 12" id="KW-0732">Signal</keyword>
<dbReference type="HOGENOM" id="CLU_027070_3_0_11"/>
<dbReference type="PRINTS" id="PR00725">
    <property type="entry name" value="DADACBPTASE1"/>
</dbReference>
<accession>C0E0U0</accession>
<evidence type="ECO:0000256" key="11">
    <source>
        <dbReference type="SAM" id="Phobius"/>
    </source>
</evidence>
<dbReference type="PANTHER" id="PTHR21581">
    <property type="entry name" value="D-ALANYL-D-ALANINE CARBOXYPEPTIDASE"/>
    <property type="match status" value="1"/>
</dbReference>
<reference evidence="14 15" key="1">
    <citation type="submission" date="2009-01" db="EMBL/GenBank/DDBJ databases">
        <authorList>
            <person name="Fulton L."/>
            <person name="Clifton S."/>
            <person name="Chinwalla A.T."/>
            <person name="Mitreva M."/>
            <person name="Sodergren E."/>
            <person name="Weinstock G."/>
            <person name="Clifton S."/>
            <person name="Dooling D.J."/>
            <person name="Fulton B."/>
            <person name="Minx P."/>
            <person name="Pepin K.H."/>
            <person name="Johnson M."/>
            <person name="Bhonagiri V."/>
            <person name="Nash W.E."/>
            <person name="Mardis E.R."/>
            <person name="Wilson R.K."/>
        </authorList>
    </citation>
    <scope>NUCLEOTIDE SEQUENCE [LARGE SCALE GENOMIC DNA]</scope>
    <source>
        <strain evidence="14 15">ATCC 33806</strain>
    </source>
</reference>
<dbReference type="EMBL" id="ACEB01000006">
    <property type="protein sequence ID" value="EEG27738.1"/>
    <property type="molecule type" value="Genomic_DNA"/>
</dbReference>
<feature type="chain" id="PRO_5002897115" evidence="12">
    <location>
        <begin position="28"/>
        <end position="498"/>
    </location>
</feature>
<dbReference type="AlphaFoldDB" id="C0E0U0"/>
<protein>
    <submittedName>
        <fullName evidence="14">Serine-type D-Ala-D-Ala carboxypeptidase</fullName>
    </submittedName>
</protein>
<evidence type="ECO:0000259" key="13">
    <source>
        <dbReference type="Pfam" id="PF00768"/>
    </source>
</evidence>
<keyword evidence="14" id="KW-0645">Protease</keyword>
<name>C0E0U0_9CORY</name>
<evidence type="ECO:0000256" key="10">
    <source>
        <dbReference type="SAM" id="MobiDB-lite"/>
    </source>
</evidence>
<comment type="caution">
    <text evidence="14">The sequence shown here is derived from an EMBL/GenBank/DDBJ whole genome shotgun (WGS) entry which is preliminary data.</text>
</comment>
<sequence>MKQKKLSAATMMLTVLCCMSMPISGHAQAPVTPDAAQVPDSPGVPGAPPAAPPAAAAEVANAANTANAANAAGRTETPGAPAAGGNSAPAPAGNANPSPISTPGMPDAEITPAPRTSAPDTNNCPNAEHPPKAVTTSERPVPGAATPTPLPQVPNEFGTCGVKKAAGFVVPDITASAWLVWDLDSGAVLGTKDPHGRYRPASIIKVLLAMEVINNLDLNKVVTVSAESANQEGSAVGIGPGGKYTIRDLLHGLLLQSGNDAAHALAQELGGNEQALARVNALAHNLGATDTYAASYSGLDAPGMSTSARDMAIFYHYAWKNPTFAQIVGTDEYKFPGYQDNPGWPIGNDNGLLMNDPDGIGGKTGFTSDANHTFVGAKKVGNRRIAAVILDTTVDKGRPWQQAQKLIDDNRNVTANVGMLPQPGAAGAQASQHPSASATPSPRPIQEVHASSGDGTYASQFMKNRSTGAVYIVAGSCLFLASVIGLALWRRDRRKNNG</sequence>
<gene>
    <name evidence="14" type="ORF">CORMATOL_00590</name>
</gene>
<evidence type="ECO:0000256" key="6">
    <source>
        <dbReference type="ARBA" id="ARBA00023316"/>
    </source>
</evidence>
<evidence type="ECO:0000256" key="8">
    <source>
        <dbReference type="PIRSR" id="PIRSR618044-2"/>
    </source>
</evidence>
<feature type="compositionally biased region" description="Low complexity" evidence="10">
    <location>
        <begin position="421"/>
        <end position="440"/>
    </location>
</feature>
<keyword evidence="11" id="KW-0812">Transmembrane</keyword>
<evidence type="ECO:0000256" key="3">
    <source>
        <dbReference type="ARBA" id="ARBA00022801"/>
    </source>
</evidence>
<evidence type="ECO:0000256" key="9">
    <source>
        <dbReference type="RuleBase" id="RU004016"/>
    </source>
</evidence>
<evidence type="ECO:0000256" key="2">
    <source>
        <dbReference type="ARBA" id="ARBA00022729"/>
    </source>
</evidence>
<feature type="compositionally biased region" description="Low complexity" evidence="10">
    <location>
        <begin position="53"/>
        <end position="99"/>
    </location>
</feature>